<dbReference type="InterPro" id="IPR011250">
    <property type="entry name" value="OMP/PagP_B-barrel"/>
</dbReference>
<feature type="signal peptide" evidence="2">
    <location>
        <begin position="1"/>
        <end position="21"/>
    </location>
</feature>
<proteinExistence type="predicted"/>
<comment type="caution">
    <text evidence="4">The sequence shown here is derived from an EMBL/GenBank/DDBJ whole genome shotgun (WGS) entry which is preliminary data.</text>
</comment>
<reference evidence="4 5" key="1">
    <citation type="submission" date="2018-08" db="EMBL/GenBank/DDBJ databases">
        <title>Erythrobacter zhengii sp.nov., a bacterium isolated from deep-sea sediment.</title>
        <authorList>
            <person name="Fang C."/>
            <person name="Wu Y.-H."/>
            <person name="Sun C."/>
            <person name="Wang H."/>
            <person name="Cheng H."/>
            <person name="Meng F.-X."/>
            <person name="Wang C.-S."/>
            <person name="Xu X.-W."/>
        </authorList>
    </citation>
    <scope>NUCLEOTIDE SEQUENCE [LARGE SCALE GENOMIC DNA]</scope>
    <source>
        <strain evidence="4 5">CCTCC AB 2015396</strain>
    </source>
</reference>
<keyword evidence="1 2" id="KW-0732">Signal</keyword>
<dbReference type="InterPro" id="IPR027385">
    <property type="entry name" value="Beta-barrel_OMP"/>
</dbReference>
<evidence type="ECO:0000313" key="5">
    <source>
        <dbReference type="Proteomes" id="UP000265366"/>
    </source>
</evidence>
<evidence type="ECO:0000256" key="1">
    <source>
        <dbReference type="ARBA" id="ARBA00022729"/>
    </source>
</evidence>
<keyword evidence="5" id="KW-1185">Reference proteome</keyword>
<dbReference type="OrthoDB" id="8222426at2"/>
<dbReference type="Pfam" id="PF13505">
    <property type="entry name" value="OMP_b-brl"/>
    <property type="match status" value="1"/>
</dbReference>
<dbReference type="RefSeq" id="WP_119593081.1">
    <property type="nucleotide sequence ID" value="NZ_QXFM01000105.1"/>
</dbReference>
<gene>
    <name evidence="4" type="ORF">D2V17_11755</name>
</gene>
<name>A0A3A1P2S4_9SPHN</name>
<dbReference type="Gene3D" id="2.40.160.20">
    <property type="match status" value="1"/>
</dbReference>
<feature type="chain" id="PRO_5017262611" evidence="2">
    <location>
        <begin position="22"/>
        <end position="164"/>
    </location>
</feature>
<evidence type="ECO:0000259" key="3">
    <source>
        <dbReference type="Pfam" id="PF13505"/>
    </source>
</evidence>
<sequence>MKSIAFFAAAAATLIATPAFAQGTAASFTGPRVGVEIGVADDDFLGTEETTYGFNAGYDFDLGKVVLGATVNYTDVFDGDDIDFRELGVGARAGVKVDPSALLYATVGYSDISVSNLSVDGVKLGLGGEVALGQHLYANLETRYASYDFDIDVYQTVIGVGYRF</sequence>
<accession>A0A3A1P2S4</accession>
<dbReference type="SUPFAM" id="SSF56925">
    <property type="entry name" value="OMPA-like"/>
    <property type="match status" value="1"/>
</dbReference>
<evidence type="ECO:0000256" key="2">
    <source>
        <dbReference type="SAM" id="SignalP"/>
    </source>
</evidence>
<feature type="domain" description="Outer membrane protein beta-barrel" evidence="3">
    <location>
        <begin position="7"/>
        <end position="164"/>
    </location>
</feature>
<dbReference type="Proteomes" id="UP000265366">
    <property type="component" value="Unassembled WGS sequence"/>
</dbReference>
<dbReference type="EMBL" id="QXFM01000105">
    <property type="protein sequence ID" value="RIV84448.1"/>
    <property type="molecule type" value="Genomic_DNA"/>
</dbReference>
<organism evidence="4 5">
    <name type="scientific">Aurantiacibacter xanthus</name>
    <dbReference type="NCBI Taxonomy" id="1784712"/>
    <lineage>
        <taxon>Bacteria</taxon>
        <taxon>Pseudomonadati</taxon>
        <taxon>Pseudomonadota</taxon>
        <taxon>Alphaproteobacteria</taxon>
        <taxon>Sphingomonadales</taxon>
        <taxon>Erythrobacteraceae</taxon>
        <taxon>Aurantiacibacter</taxon>
    </lineage>
</organism>
<protein>
    <submittedName>
        <fullName evidence="4">Porin family protein</fullName>
    </submittedName>
</protein>
<evidence type="ECO:0000313" key="4">
    <source>
        <dbReference type="EMBL" id="RIV84448.1"/>
    </source>
</evidence>
<dbReference type="AlphaFoldDB" id="A0A3A1P2S4"/>